<feature type="domain" description="Nitroreductase" evidence="9">
    <location>
        <begin position="5"/>
        <end position="163"/>
    </location>
</feature>
<dbReference type="EMBL" id="MQUB01000001">
    <property type="protein sequence ID" value="PQB03461.1"/>
    <property type="molecule type" value="Genomic_DNA"/>
</dbReference>
<evidence type="ECO:0000259" key="9">
    <source>
        <dbReference type="Pfam" id="PF00881"/>
    </source>
</evidence>
<feature type="binding site" description="in other chain" evidence="8">
    <location>
        <begin position="134"/>
        <end position="136"/>
    </location>
    <ligand>
        <name>FMN</name>
        <dbReference type="ChEBI" id="CHEBI:58210"/>
        <note>ligand shared between dimeric partners</note>
    </ligand>
</feature>
<evidence type="ECO:0000256" key="3">
    <source>
        <dbReference type="ARBA" id="ARBA00022643"/>
    </source>
</evidence>
<name>A0A2S7KLI8_9FLAO</name>
<dbReference type="SUPFAM" id="SSF55469">
    <property type="entry name" value="FMN-dependent nitroreductase-like"/>
    <property type="match status" value="1"/>
</dbReference>
<dbReference type="InterPro" id="IPR052530">
    <property type="entry name" value="NAD(P)H_nitroreductase"/>
</dbReference>
<keyword evidence="3 7" id="KW-0288">FMN</keyword>
<keyword evidence="11" id="KW-1185">Reference proteome</keyword>
<dbReference type="OrthoDB" id="9804207at2"/>
<proteinExistence type="inferred from homology"/>
<reference evidence="10 11" key="1">
    <citation type="submission" date="2016-11" db="EMBL/GenBank/DDBJ databases">
        <title>Trade-off between light-utilization and light-protection in marine flavobacteria.</title>
        <authorList>
            <person name="Kumagai Y."/>
        </authorList>
    </citation>
    <scope>NUCLEOTIDE SEQUENCE [LARGE SCALE GENOMIC DNA]</scope>
    <source>
        <strain evidence="10 11">NBRC 107741</strain>
    </source>
</reference>
<keyword evidence="4 7" id="KW-0521">NADP</keyword>
<dbReference type="PANTHER" id="PTHR43821">
    <property type="entry name" value="NAD(P)H NITROREDUCTASE YDJA-RELATED"/>
    <property type="match status" value="1"/>
</dbReference>
<dbReference type="InterPro" id="IPR026021">
    <property type="entry name" value="YdjA-like"/>
</dbReference>
<dbReference type="PIRSF" id="PIRSF000232">
    <property type="entry name" value="YdjA"/>
    <property type="match status" value="1"/>
</dbReference>
<evidence type="ECO:0000256" key="5">
    <source>
        <dbReference type="ARBA" id="ARBA00023002"/>
    </source>
</evidence>
<dbReference type="InterPro" id="IPR000415">
    <property type="entry name" value="Nitroreductase-like"/>
</dbReference>
<dbReference type="Pfam" id="PF00881">
    <property type="entry name" value="Nitroreductase"/>
    <property type="match status" value="1"/>
</dbReference>
<dbReference type="PANTHER" id="PTHR43821:SF1">
    <property type="entry name" value="NAD(P)H NITROREDUCTASE YDJA-RELATED"/>
    <property type="match status" value="1"/>
</dbReference>
<evidence type="ECO:0000256" key="1">
    <source>
        <dbReference type="ARBA" id="ARBA00007118"/>
    </source>
</evidence>
<evidence type="ECO:0000313" key="10">
    <source>
        <dbReference type="EMBL" id="PQB03461.1"/>
    </source>
</evidence>
<comment type="cofactor">
    <cofactor evidence="8">
        <name>FMN</name>
        <dbReference type="ChEBI" id="CHEBI:58210"/>
    </cofactor>
    <text evidence="8">Binds 1 FMN per subunit.</text>
</comment>
<gene>
    <name evidence="10" type="ORF">BST85_00050</name>
</gene>
<dbReference type="AlphaFoldDB" id="A0A2S7KLI8"/>
<organism evidence="10 11">
    <name type="scientific">Aureitalea marina</name>
    <dbReference type="NCBI Taxonomy" id="930804"/>
    <lineage>
        <taxon>Bacteria</taxon>
        <taxon>Pseudomonadati</taxon>
        <taxon>Bacteroidota</taxon>
        <taxon>Flavobacteriia</taxon>
        <taxon>Flavobacteriales</taxon>
        <taxon>Flavobacteriaceae</taxon>
        <taxon>Aureitalea</taxon>
    </lineage>
</organism>
<dbReference type="GO" id="GO:0016491">
    <property type="term" value="F:oxidoreductase activity"/>
    <property type="evidence" value="ECO:0007669"/>
    <property type="project" value="UniProtKB-UniRule"/>
</dbReference>
<dbReference type="RefSeq" id="WP_104811384.1">
    <property type="nucleotide sequence ID" value="NZ_MQUB01000001.1"/>
</dbReference>
<dbReference type="Gene3D" id="3.40.109.10">
    <property type="entry name" value="NADH Oxidase"/>
    <property type="match status" value="1"/>
</dbReference>
<sequence length="184" mass="21275">MLDLIRNRRAIYPAQYNDEIITREELKVILEAANWAPTHRRTEPWRFHIFHSEDSRRRLADFLVSTYDRITDQPKEIKRKKIGEKPLQAGAILAICFQRDAEERVPEWEEIAATAMSVQNIWLQAHSMGIGGYWSSPALKDHIGDHIVLSSGENCLGFFYLGHYDGELPEGARHSGIEGKLNWY</sequence>
<dbReference type="InterPro" id="IPR029479">
    <property type="entry name" value="Nitroreductase"/>
</dbReference>
<dbReference type="CDD" id="cd02135">
    <property type="entry name" value="YdjA-like"/>
    <property type="match status" value="1"/>
</dbReference>
<evidence type="ECO:0000313" key="11">
    <source>
        <dbReference type="Proteomes" id="UP000239800"/>
    </source>
</evidence>
<comment type="similarity">
    <text evidence="1 7">Belongs to the nitroreductase family.</text>
</comment>
<dbReference type="EC" id="1.-.-.-" evidence="7"/>
<evidence type="ECO:0000256" key="7">
    <source>
        <dbReference type="PIRNR" id="PIRNR000232"/>
    </source>
</evidence>
<comment type="caution">
    <text evidence="10">The sequence shown here is derived from an EMBL/GenBank/DDBJ whole genome shotgun (WGS) entry which is preliminary data.</text>
</comment>
<evidence type="ECO:0000256" key="8">
    <source>
        <dbReference type="PIRSR" id="PIRSR000232-1"/>
    </source>
</evidence>
<protein>
    <recommendedName>
        <fullName evidence="7">Putative NAD(P)H nitroreductase</fullName>
        <ecNumber evidence="7">1.-.-.-</ecNumber>
    </recommendedName>
</protein>
<accession>A0A2S7KLI8</accession>
<dbReference type="Proteomes" id="UP000239800">
    <property type="component" value="Unassembled WGS sequence"/>
</dbReference>
<keyword evidence="2 7" id="KW-0285">Flavoprotein</keyword>
<feature type="binding site" evidence="8">
    <location>
        <position position="39"/>
    </location>
    <ligand>
        <name>FMN</name>
        <dbReference type="ChEBI" id="CHEBI:58210"/>
        <note>ligand shared between dimeric partners</note>
    </ligand>
</feature>
<evidence type="ECO:0000256" key="4">
    <source>
        <dbReference type="ARBA" id="ARBA00022857"/>
    </source>
</evidence>
<keyword evidence="5 7" id="KW-0560">Oxidoreductase</keyword>
<keyword evidence="6 7" id="KW-0520">NAD</keyword>
<evidence type="ECO:0000256" key="6">
    <source>
        <dbReference type="ARBA" id="ARBA00023027"/>
    </source>
</evidence>
<evidence type="ECO:0000256" key="2">
    <source>
        <dbReference type="ARBA" id="ARBA00022630"/>
    </source>
</evidence>